<evidence type="ECO:0000256" key="2">
    <source>
        <dbReference type="ARBA" id="ARBA00022475"/>
    </source>
</evidence>
<dbReference type="PANTHER" id="PTHR42770:SF16">
    <property type="entry name" value="AMINO ACID PERMEASE"/>
    <property type="match status" value="1"/>
</dbReference>
<dbReference type="InterPro" id="IPR002293">
    <property type="entry name" value="AA/rel_permease1"/>
</dbReference>
<feature type="transmembrane region" description="Helical" evidence="6">
    <location>
        <begin position="290"/>
        <end position="310"/>
    </location>
</feature>
<keyword evidence="5 6" id="KW-0472">Membrane</keyword>
<feature type="transmembrane region" description="Helical" evidence="6">
    <location>
        <begin position="407"/>
        <end position="429"/>
    </location>
</feature>
<keyword evidence="4 6" id="KW-1133">Transmembrane helix</keyword>
<dbReference type="Pfam" id="PF13520">
    <property type="entry name" value="AA_permease_2"/>
    <property type="match status" value="1"/>
</dbReference>
<reference evidence="8" key="1">
    <citation type="journal article" date="2019" name="Int. J. Syst. Evol. Microbiol.">
        <title>The Global Catalogue of Microorganisms (GCM) 10K type strain sequencing project: providing services to taxonomists for standard genome sequencing and annotation.</title>
        <authorList>
            <consortium name="The Broad Institute Genomics Platform"/>
            <consortium name="The Broad Institute Genome Sequencing Center for Infectious Disease"/>
            <person name="Wu L."/>
            <person name="Ma J."/>
        </authorList>
    </citation>
    <scope>NUCLEOTIDE SEQUENCE [LARGE SCALE GENOMIC DNA]</scope>
    <source>
        <strain evidence="8">JCM 6242</strain>
    </source>
</reference>
<feature type="transmembrane region" description="Helical" evidence="6">
    <location>
        <begin position="207"/>
        <end position="228"/>
    </location>
</feature>
<keyword evidence="8" id="KW-1185">Reference proteome</keyword>
<evidence type="ECO:0000256" key="4">
    <source>
        <dbReference type="ARBA" id="ARBA00022989"/>
    </source>
</evidence>
<feature type="transmembrane region" description="Helical" evidence="6">
    <location>
        <begin position="138"/>
        <end position="155"/>
    </location>
</feature>
<protein>
    <submittedName>
        <fullName evidence="7">APC family permease</fullName>
    </submittedName>
</protein>
<dbReference type="PIRSF" id="PIRSF006060">
    <property type="entry name" value="AA_transporter"/>
    <property type="match status" value="1"/>
</dbReference>
<evidence type="ECO:0000313" key="8">
    <source>
        <dbReference type="Proteomes" id="UP001500831"/>
    </source>
</evidence>
<feature type="transmembrane region" description="Helical" evidence="6">
    <location>
        <begin position="240"/>
        <end position="261"/>
    </location>
</feature>
<comment type="subcellular location">
    <subcellularLocation>
        <location evidence="1">Cell membrane</location>
        <topology evidence="1">Multi-pass membrane protein</topology>
    </subcellularLocation>
</comment>
<feature type="transmembrane region" description="Helical" evidence="6">
    <location>
        <begin position="21"/>
        <end position="46"/>
    </location>
</feature>
<feature type="transmembrane region" description="Helical" evidence="6">
    <location>
        <begin position="167"/>
        <end position="187"/>
    </location>
</feature>
<dbReference type="RefSeq" id="WP_344978024.1">
    <property type="nucleotide sequence ID" value="NZ_BAAAVI010000049.1"/>
</dbReference>
<evidence type="ECO:0000313" key="7">
    <source>
        <dbReference type="EMBL" id="GAA2892427.1"/>
    </source>
</evidence>
<dbReference type="PANTHER" id="PTHR42770">
    <property type="entry name" value="AMINO ACID TRANSPORTER-RELATED"/>
    <property type="match status" value="1"/>
</dbReference>
<comment type="caution">
    <text evidence="7">The sequence shown here is derived from an EMBL/GenBank/DDBJ whole genome shotgun (WGS) entry which is preliminary data.</text>
</comment>
<name>A0ABP6IKF5_9ACTN</name>
<dbReference type="Proteomes" id="UP001500831">
    <property type="component" value="Unassembled WGS sequence"/>
</dbReference>
<evidence type="ECO:0000256" key="1">
    <source>
        <dbReference type="ARBA" id="ARBA00004651"/>
    </source>
</evidence>
<sequence length="480" mass="49148">MTAEPTIAAPASAVTLRPNSIGVVGMVFMIVAATAPLTALATNIAVSIGFGVGVGTVGLFIAVAVVLAVFAVGYLLLARHVRSAGGQAAFVSFGLGKPAGTAIAFVATVAYNAAAAGMSAATGFYASIALEQYLALQVPWYAFTAVTLTLLAILGMRGIQTAEKVTIVSSLLQFLFVAVLAVAVFAQRPEGWNLTPLLPSEAFSGNLALSLVFILLSFGGFETSTIYSEEARGGHRSITGATYISLGLLTTVFVVSTWTLIAAHPDVVATTATDPGSIVTATASEYIGPWAGGVITLLIMVSFFGAAIAFHNMAARYQFALARAHLLPGALTRTHGAHSSPYVSSLVQVAFSALLLLPFVVAQVDVFSTLFPAISGITALSLVAMMVAASVSVVAARGKGKIRGGWFAARIAPSASALVLTAVGLLIVLNYSAVTGGDSPVFAVMPLIPAVAAVYGAIRQYRRPGGPGVEGYLESALEES</sequence>
<evidence type="ECO:0000256" key="3">
    <source>
        <dbReference type="ARBA" id="ARBA00022692"/>
    </source>
</evidence>
<keyword evidence="3 6" id="KW-0812">Transmembrane</keyword>
<feature type="transmembrane region" description="Helical" evidence="6">
    <location>
        <begin position="52"/>
        <end position="78"/>
    </location>
</feature>
<organism evidence="7 8">
    <name type="scientific">Streptosporangium fragile</name>
    <dbReference type="NCBI Taxonomy" id="46186"/>
    <lineage>
        <taxon>Bacteria</taxon>
        <taxon>Bacillati</taxon>
        <taxon>Actinomycetota</taxon>
        <taxon>Actinomycetes</taxon>
        <taxon>Streptosporangiales</taxon>
        <taxon>Streptosporangiaceae</taxon>
        <taxon>Streptosporangium</taxon>
    </lineage>
</organism>
<gene>
    <name evidence="7" type="ORF">GCM10010517_56950</name>
</gene>
<evidence type="ECO:0000256" key="5">
    <source>
        <dbReference type="ARBA" id="ARBA00023136"/>
    </source>
</evidence>
<evidence type="ECO:0000256" key="6">
    <source>
        <dbReference type="SAM" id="Phobius"/>
    </source>
</evidence>
<feature type="transmembrane region" description="Helical" evidence="6">
    <location>
        <begin position="342"/>
        <end position="364"/>
    </location>
</feature>
<feature type="transmembrane region" description="Helical" evidence="6">
    <location>
        <begin position="370"/>
        <end position="395"/>
    </location>
</feature>
<feature type="transmembrane region" description="Helical" evidence="6">
    <location>
        <begin position="441"/>
        <end position="458"/>
    </location>
</feature>
<dbReference type="InterPro" id="IPR050367">
    <property type="entry name" value="APC_superfamily"/>
</dbReference>
<accession>A0ABP6IKF5</accession>
<proteinExistence type="predicted"/>
<dbReference type="Gene3D" id="1.20.1740.10">
    <property type="entry name" value="Amino acid/polyamine transporter I"/>
    <property type="match status" value="1"/>
</dbReference>
<feature type="transmembrane region" description="Helical" evidence="6">
    <location>
        <begin position="99"/>
        <end position="126"/>
    </location>
</feature>
<keyword evidence="2" id="KW-1003">Cell membrane</keyword>
<dbReference type="EMBL" id="BAAAVI010000049">
    <property type="protein sequence ID" value="GAA2892427.1"/>
    <property type="molecule type" value="Genomic_DNA"/>
</dbReference>